<dbReference type="AlphaFoldDB" id="A0A0L8BRG4"/>
<proteinExistence type="predicted"/>
<sequence>MSELHTDNIETALKAFMADHPGKLTREQAIAAILENWFTTHGYLPPQQEGMRPEDLDASNDD</sequence>
<protein>
    <submittedName>
        <fullName evidence="2">Uncharacterized protein</fullName>
    </submittedName>
</protein>
<reference evidence="3" key="1">
    <citation type="submission" date="2015-07" db="EMBL/GenBank/DDBJ databases">
        <title>Whole genome sequence of an Ensifer adhaerens strain isolated from a cave pool in the Wind Cave National Park.</title>
        <authorList>
            <person name="Eng W.W.H."/>
            <person name="Gan H.M."/>
            <person name="Barton H.A."/>
            <person name="Savka M.A."/>
        </authorList>
    </citation>
    <scope>NUCLEOTIDE SEQUENCE [LARGE SCALE GENOMIC DNA]</scope>
    <source>
        <strain evidence="3">SD006</strain>
    </source>
</reference>
<accession>A0A0L8BRG4</accession>
<dbReference type="EMBL" id="LGAP01000013">
    <property type="protein sequence ID" value="KOF17120.1"/>
    <property type="molecule type" value="Genomic_DNA"/>
</dbReference>
<gene>
    <name evidence="2" type="ORF">AC244_19680</name>
</gene>
<dbReference type="Proteomes" id="UP000037425">
    <property type="component" value="Unassembled WGS sequence"/>
</dbReference>
<feature type="region of interest" description="Disordered" evidence="1">
    <location>
        <begin position="43"/>
        <end position="62"/>
    </location>
</feature>
<organism evidence="2 3">
    <name type="scientific">Ensifer adhaerens</name>
    <name type="common">Sinorhizobium morelense</name>
    <dbReference type="NCBI Taxonomy" id="106592"/>
    <lineage>
        <taxon>Bacteria</taxon>
        <taxon>Pseudomonadati</taxon>
        <taxon>Pseudomonadota</taxon>
        <taxon>Alphaproteobacteria</taxon>
        <taxon>Hyphomicrobiales</taxon>
        <taxon>Rhizobiaceae</taxon>
        <taxon>Sinorhizobium/Ensifer group</taxon>
        <taxon>Ensifer</taxon>
    </lineage>
</organism>
<evidence type="ECO:0000313" key="3">
    <source>
        <dbReference type="Proteomes" id="UP000037425"/>
    </source>
</evidence>
<evidence type="ECO:0000256" key="1">
    <source>
        <dbReference type="SAM" id="MobiDB-lite"/>
    </source>
</evidence>
<dbReference type="RefSeq" id="WP_053250497.1">
    <property type="nucleotide sequence ID" value="NZ_LGAP01000013.1"/>
</dbReference>
<dbReference type="PATRIC" id="fig|106592.7.peg.1760"/>
<name>A0A0L8BRG4_ENSAD</name>
<evidence type="ECO:0000313" key="2">
    <source>
        <dbReference type="EMBL" id="KOF17120.1"/>
    </source>
</evidence>
<dbReference type="OrthoDB" id="8372826at2"/>
<comment type="caution">
    <text evidence="2">The sequence shown here is derived from an EMBL/GenBank/DDBJ whole genome shotgun (WGS) entry which is preliminary data.</text>
</comment>